<evidence type="ECO:0000313" key="1">
    <source>
        <dbReference type="EMBL" id="QGH71954.1"/>
    </source>
</evidence>
<gene>
    <name evidence="1" type="ORF">N1M2_91</name>
</gene>
<organism evidence="1 2">
    <name type="scientific">Klebsiella phage N1M2</name>
    <dbReference type="NCBI Taxonomy" id="2664939"/>
    <lineage>
        <taxon>Viruses</taxon>
        <taxon>Duplodnaviria</taxon>
        <taxon>Heunggongvirae</taxon>
        <taxon>Uroviricota</taxon>
        <taxon>Caudoviricetes</taxon>
        <taxon>Chimalliviridae</taxon>
        <taxon>Nimduovirus</taxon>
        <taxon>Nimduovirus N1M2</taxon>
    </lineage>
</organism>
<dbReference type="EMBL" id="MN642089">
    <property type="protein sequence ID" value="QGH71954.1"/>
    <property type="molecule type" value="Genomic_DNA"/>
</dbReference>
<evidence type="ECO:0000313" key="2">
    <source>
        <dbReference type="Proteomes" id="UP000464669"/>
    </source>
</evidence>
<name>A0A6B7ZFC8_9CAUD</name>
<keyword evidence="2" id="KW-1185">Reference proteome</keyword>
<reference evidence="1 2" key="1">
    <citation type="submission" date="2019-11" db="EMBL/GenBank/DDBJ databases">
        <authorList>
            <person name="Lewis R."/>
            <person name="Clooney A.G."/>
            <person name="Stockdale S.R."/>
            <person name="Buttimer C."/>
            <person name="Draper L.A."/>
            <person name="Ross R.P."/>
            <person name="Hill C."/>
        </authorList>
    </citation>
    <scope>NUCLEOTIDE SEQUENCE [LARGE SCALE GENOMIC DNA]</scope>
</reference>
<accession>A0A6B7ZFC8</accession>
<protein>
    <submittedName>
        <fullName evidence="1">Putative virion structural protein</fullName>
    </submittedName>
</protein>
<dbReference type="Proteomes" id="UP000464669">
    <property type="component" value="Segment"/>
</dbReference>
<sequence length="528" mass="62355">MFKVKIPSFETYKIATRPVVLTSLKQVLEYFNIDLNQKIYFNGEAEVSKLLGGEYNDKRGGDLKTDVGYDNKIFVELEREMGDYNNELDGNTTDDTIPPVWFEPITKSRITPKFSTRIYRVTVNKYMKDRVTAERYLEDIRAKTFGVNFNSLFSMETHYPVTYPVLQCFKEIFDRLIKAKQVPEDTNFIDWMLKNSVIPSGILRNVIGNNPVYVFKQCIDNIGINMENPNMATVTSGAYIGKFEVSFQYWFYWSEHKNWIFEYPLQVYQQPMPYEYMPEVFEENIQSNTNKQFFESAAARSVWGSSDIMPLYHVLPNFDNWRPEPTKWISPQLQIVTNVEDVQEQVLINIKDIHGFDWDPTFIHYIMKYRDKVTNRHNNPMQFKVYSDETEVLNSQIQLRENGDLVIIRPPRMSSIYRVTFNLDYALRLYSEICIKDFLDDPEYTKWIIGILYPHWHLRDDWGNGGIDDWWEIHNGIDVGDGDEIDFYLPYGMMGLTIIAHNSETYQKYITLKERGIINGADYYWPRT</sequence>
<proteinExistence type="predicted"/>